<keyword evidence="1" id="KW-0732">Signal</keyword>
<organism evidence="2 3">
    <name type="scientific">Conidiobolus coronatus (strain ATCC 28846 / CBS 209.66 / NRRL 28638)</name>
    <name type="common">Delacroixia coronata</name>
    <dbReference type="NCBI Taxonomy" id="796925"/>
    <lineage>
        <taxon>Eukaryota</taxon>
        <taxon>Fungi</taxon>
        <taxon>Fungi incertae sedis</taxon>
        <taxon>Zoopagomycota</taxon>
        <taxon>Entomophthoromycotina</taxon>
        <taxon>Entomophthoromycetes</taxon>
        <taxon>Entomophthorales</taxon>
        <taxon>Ancylistaceae</taxon>
        <taxon>Conidiobolus</taxon>
    </lineage>
</organism>
<evidence type="ECO:0000256" key="1">
    <source>
        <dbReference type="SAM" id="SignalP"/>
    </source>
</evidence>
<evidence type="ECO:0000313" key="3">
    <source>
        <dbReference type="Proteomes" id="UP000070444"/>
    </source>
</evidence>
<protein>
    <submittedName>
        <fullName evidence="2">Uncharacterized protein</fullName>
    </submittedName>
</protein>
<dbReference type="Proteomes" id="UP000070444">
    <property type="component" value="Unassembled WGS sequence"/>
</dbReference>
<evidence type="ECO:0000313" key="2">
    <source>
        <dbReference type="EMBL" id="KXN69774.1"/>
    </source>
</evidence>
<dbReference type="AlphaFoldDB" id="A0A137P4D4"/>
<dbReference type="Gene3D" id="3.40.630.10">
    <property type="entry name" value="Zn peptidases"/>
    <property type="match status" value="1"/>
</dbReference>
<name>A0A137P4D4_CONC2</name>
<gene>
    <name evidence="2" type="ORF">CONCODRAFT_7786</name>
</gene>
<dbReference type="EMBL" id="KQ964524">
    <property type="protein sequence ID" value="KXN69774.1"/>
    <property type="molecule type" value="Genomic_DNA"/>
</dbReference>
<sequence>MLFSTFLTFIGITLAYGNYDGQEIWSCKVPSQDVSNKLHKYDVLSHKREEITLRLKNDNEKSEVQNISSCKVVVKDLNKYISMHRSNSTSMISGRSVLKPIADDAFFKDYRSFDQIKIQYKSWADRYPNYVKFISSIGKSVEGRDIFAIEITAPSPYKKKRKT</sequence>
<accession>A0A137P4D4</accession>
<feature type="signal peptide" evidence="1">
    <location>
        <begin position="1"/>
        <end position="15"/>
    </location>
</feature>
<proteinExistence type="predicted"/>
<reference evidence="2 3" key="1">
    <citation type="journal article" date="2015" name="Genome Biol. Evol.">
        <title>Phylogenomic analyses indicate that early fungi evolved digesting cell walls of algal ancestors of land plants.</title>
        <authorList>
            <person name="Chang Y."/>
            <person name="Wang S."/>
            <person name="Sekimoto S."/>
            <person name="Aerts A.L."/>
            <person name="Choi C."/>
            <person name="Clum A."/>
            <person name="LaButti K.M."/>
            <person name="Lindquist E.A."/>
            <person name="Yee Ngan C."/>
            <person name="Ohm R.A."/>
            <person name="Salamov A.A."/>
            <person name="Grigoriev I.V."/>
            <person name="Spatafora J.W."/>
            <person name="Berbee M.L."/>
        </authorList>
    </citation>
    <scope>NUCLEOTIDE SEQUENCE [LARGE SCALE GENOMIC DNA]</scope>
    <source>
        <strain evidence="2 3">NRRL 28638</strain>
    </source>
</reference>
<dbReference type="OrthoDB" id="3626597at2759"/>
<dbReference type="SUPFAM" id="SSF53187">
    <property type="entry name" value="Zn-dependent exopeptidases"/>
    <property type="match status" value="1"/>
</dbReference>
<feature type="chain" id="PRO_5012000475" evidence="1">
    <location>
        <begin position="16"/>
        <end position="163"/>
    </location>
</feature>
<keyword evidence="3" id="KW-1185">Reference proteome</keyword>